<feature type="domain" description="DUF2382" evidence="3">
    <location>
        <begin position="183"/>
        <end position="293"/>
    </location>
</feature>
<evidence type="ECO:0000259" key="2">
    <source>
        <dbReference type="Pfam" id="PF05239"/>
    </source>
</evidence>
<feature type="region of interest" description="Disordered" evidence="1">
    <location>
        <begin position="105"/>
        <end position="155"/>
    </location>
</feature>
<dbReference type="PANTHER" id="PTHR38463">
    <property type="entry name" value="STRESS RESPONSE PROTEIN YSNF"/>
    <property type="match status" value="1"/>
</dbReference>
<dbReference type="GO" id="GO:0019684">
    <property type="term" value="P:photosynthesis, light reaction"/>
    <property type="evidence" value="ECO:0007669"/>
    <property type="project" value="InterPro"/>
</dbReference>
<dbReference type="OrthoDB" id="3712018at2"/>
<dbReference type="AlphaFoldDB" id="A0A2P8D6I7"/>
<accession>A0A2P8D6I7</accession>
<dbReference type="Pfam" id="PF05239">
    <property type="entry name" value="PRC"/>
    <property type="match status" value="1"/>
</dbReference>
<dbReference type="InterPro" id="IPR014747">
    <property type="entry name" value="Bac_photo_RC_H_C"/>
</dbReference>
<dbReference type="GO" id="GO:0030077">
    <property type="term" value="C:plasma membrane light-harvesting complex"/>
    <property type="evidence" value="ECO:0007669"/>
    <property type="project" value="InterPro"/>
</dbReference>
<comment type="caution">
    <text evidence="4">The sequence shown here is derived from an EMBL/GenBank/DDBJ whole genome shotgun (WGS) entry which is preliminary data.</text>
</comment>
<feature type="compositionally biased region" description="Low complexity" evidence="1">
    <location>
        <begin position="126"/>
        <end position="136"/>
    </location>
</feature>
<gene>
    <name evidence="4" type="ORF">CLV63_11738</name>
</gene>
<evidence type="ECO:0000259" key="3">
    <source>
        <dbReference type="Pfam" id="PF09557"/>
    </source>
</evidence>
<sequence length="307" mass="34071">MALQHSAQEYIGHKLLDREGHNVGKIEQVYFDDQTGAVKWVTVQTGMLGAKHSFVPLDGMRGAEDDYMAPYDKDTIKDAPQFDAERHLSVEEENSLYRHYGVQVPGQRSAGHGEQDTAPAGQGRHAMGAGTAATAADDTRADTADMRSDTRSDMAMTDADSEMGTAEAGAAGQDLQEEAAASMVRSEEQAHVGVEREESGRVRLHKSVETEHFERDVPLMHEEVRVERIPVTDAEREGGMAQFEEDDREVILYAERAVIATESVPVERVRLVKEEVTEQQHVEGDVRKERVDVEQEEREERGRADGA</sequence>
<evidence type="ECO:0000313" key="4">
    <source>
        <dbReference type="EMBL" id="PSK92833.1"/>
    </source>
</evidence>
<dbReference type="Gene3D" id="3.90.50.10">
    <property type="entry name" value="Photosynthetic Reaction Center, subunit H, domain 2"/>
    <property type="match status" value="1"/>
</dbReference>
<dbReference type="RefSeq" id="WP_106585121.1">
    <property type="nucleotide sequence ID" value="NZ_PYGA01000017.1"/>
</dbReference>
<dbReference type="Proteomes" id="UP000240542">
    <property type="component" value="Unassembled WGS sequence"/>
</dbReference>
<protein>
    <submittedName>
        <fullName evidence="4">Uncharacterized protein (TIGR02271 family)</fullName>
    </submittedName>
</protein>
<dbReference type="SUPFAM" id="SSF50346">
    <property type="entry name" value="PRC-barrel domain"/>
    <property type="match status" value="1"/>
</dbReference>
<dbReference type="InterPro" id="IPR027275">
    <property type="entry name" value="PRC-brl_dom"/>
</dbReference>
<feature type="region of interest" description="Disordered" evidence="1">
    <location>
        <begin position="277"/>
        <end position="307"/>
    </location>
</feature>
<evidence type="ECO:0000313" key="5">
    <source>
        <dbReference type="Proteomes" id="UP000240542"/>
    </source>
</evidence>
<dbReference type="EMBL" id="PYGA01000017">
    <property type="protein sequence ID" value="PSK92833.1"/>
    <property type="molecule type" value="Genomic_DNA"/>
</dbReference>
<dbReference type="InterPro" id="IPR019060">
    <property type="entry name" value="DUF2382"/>
</dbReference>
<dbReference type="Pfam" id="PF09557">
    <property type="entry name" value="DUF2382"/>
    <property type="match status" value="1"/>
</dbReference>
<reference evidence="4 5" key="1">
    <citation type="submission" date="2018-03" db="EMBL/GenBank/DDBJ databases">
        <title>Genomic Encyclopedia of Archaeal and Bacterial Type Strains, Phase II (KMG-II): from individual species to whole genera.</title>
        <authorList>
            <person name="Goeker M."/>
        </authorList>
    </citation>
    <scope>NUCLEOTIDE SEQUENCE [LARGE SCALE GENOMIC DNA]</scope>
    <source>
        <strain evidence="4 5">DSM 45312</strain>
    </source>
</reference>
<dbReference type="InterPro" id="IPR052967">
    <property type="entry name" value="Stress_Response_Assoc"/>
</dbReference>
<dbReference type="InterPro" id="IPR011033">
    <property type="entry name" value="PRC_barrel-like_sf"/>
</dbReference>
<organism evidence="4 5">
    <name type="scientific">Murinocardiopsis flavida</name>
    <dbReference type="NCBI Taxonomy" id="645275"/>
    <lineage>
        <taxon>Bacteria</taxon>
        <taxon>Bacillati</taxon>
        <taxon>Actinomycetota</taxon>
        <taxon>Actinomycetes</taxon>
        <taxon>Streptosporangiales</taxon>
        <taxon>Nocardiopsidaceae</taxon>
        <taxon>Murinocardiopsis</taxon>
    </lineage>
</organism>
<keyword evidence="5" id="KW-1185">Reference proteome</keyword>
<feature type="compositionally biased region" description="Basic and acidic residues" evidence="1">
    <location>
        <begin position="137"/>
        <end position="152"/>
    </location>
</feature>
<feature type="domain" description="PRC-barrel" evidence="2">
    <location>
        <begin position="6"/>
        <end position="74"/>
    </location>
</feature>
<dbReference type="PANTHER" id="PTHR38463:SF1">
    <property type="entry name" value="STRESS RESPONSE PROTEIN YSNF"/>
    <property type="match status" value="1"/>
</dbReference>
<evidence type="ECO:0000256" key="1">
    <source>
        <dbReference type="SAM" id="MobiDB-lite"/>
    </source>
</evidence>
<proteinExistence type="predicted"/>
<name>A0A2P8D6I7_9ACTN</name>